<dbReference type="InterPro" id="IPR036909">
    <property type="entry name" value="Cyt_c-like_dom_sf"/>
</dbReference>
<evidence type="ECO:0000313" key="2">
    <source>
        <dbReference type="EMBL" id="MDQ0547310.1"/>
    </source>
</evidence>
<dbReference type="Gene3D" id="1.10.760.10">
    <property type="entry name" value="Cytochrome c-like domain"/>
    <property type="match status" value="1"/>
</dbReference>
<organism evidence="2 3">
    <name type="scientific">Methylobacterium brachiatum</name>
    <dbReference type="NCBI Taxonomy" id="269660"/>
    <lineage>
        <taxon>Bacteria</taxon>
        <taxon>Pseudomonadati</taxon>
        <taxon>Pseudomonadota</taxon>
        <taxon>Alphaproteobacteria</taxon>
        <taxon>Hyphomicrobiales</taxon>
        <taxon>Methylobacteriaceae</taxon>
        <taxon>Methylobacterium</taxon>
    </lineage>
</organism>
<accession>A0AAJ1TUT8</accession>
<name>A0AAJ1TUT8_9HYPH</name>
<evidence type="ECO:0000313" key="3">
    <source>
        <dbReference type="Proteomes" id="UP001223420"/>
    </source>
</evidence>
<keyword evidence="1" id="KW-0732">Signal</keyword>
<feature type="signal peptide" evidence="1">
    <location>
        <begin position="1"/>
        <end position="26"/>
    </location>
</feature>
<dbReference type="RefSeq" id="WP_091995137.1">
    <property type="nucleotide sequence ID" value="NZ_JAJALK010000026.1"/>
</dbReference>
<reference evidence="2" key="1">
    <citation type="submission" date="2023-07" db="EMBL/GenBank/DDBJ databases">
        <title>Genomic Encyclopedia of Type Strains, Phase IV (KMG-IV): sequencing the most valuable type-strain genomes for metagenomic binning, comparative biology and taxonomic classification.</title>
        <authorList>
            <person name="Goeker M."/>
        </authorList>
    </citation>
    <scope>NUCLEOTIDE SEQUENCE</scope>
    <source>
        <strain evidence="2">DSM 19569</strain>
    </source>
</reference>
<sequence>MPTMILPRLALAALFAVPLAGGAALASEAMRFKSVSVELPQSDRTFPGGHEAEAINNNCLACHSAGMVLTQPKRSRTEWSATVNKMIHIYKAPIDDTDVPAIVDYLASMRPQP</sequence>
<evidence type="ECO:0000256" key="1">
    <source>
        <dbReference type="SAM" id="SignalP"/>
    </source>
</evidence>
<comment type="caution">
    <text evidence="2">The sequence shown here is derived from an EMBL/GenBank/DDBJ whole genome shotgun (WGS) entry which is preliminary data.</text>
</comment>
<feature type="chain" id="PRO_5042574185" evidence="1">
    <location>
        <begin position="27"/>
        <end position="113"/>
    </location>
</feature>
<dbReference type="Proteomes" id="UP001223420">
    <property type="component" value="Unassembled WGS sequence"/>
</dbReference>
<dbReference type="EMBL" id="JAUSWL010000024">
    <property type="protein sequence ID" value="MDQ0547310.1"/>
    <property type="molecule type" value="Genomic_DNA"/>
</dbReference>
<dbReference type="AlphaFoldDB" id="A0AAJ1TUT8"/>
<dbReference type="GO" id="GO:0020037">
    <property type="term" value="F:heme binding"/>
    <property type="evidence" value="ECO:0007669"/>
    <property type="project" value="InterPro"/>
</dbReference>
<dbReference type="SUPFAM" id="SSF46626">
    <property type="entry name" value="Cytochrome c"/>
    <property type="match status" value="1"/>
</dbReference>
<dbReference type="GO" id="GO:0009055">
    <property type="term" value="F:electron transfer activity"/>
    <property type="evidence" value="ECO:0007669"/>
    <property type="project" value="InterPro"/>
</dbReference>
<proteinExistence type="predicted"/>
<gene>
    <name evidence="2" type="ORF">QO001_006269</name>
</gene>
<protein>
    <submittedName>
        <fullName evidence="2">Cytochrome c5</fullName>
    </submittedName>
</protein>